<name>A0A1C4C4K7_9ENTR</name>
<keyword evidence="3" id="KW-1185">Reference proteome</keyword>
<dbReference type="InterPro" id="IPR035273">
    <property type="entry name" value="DUF5431"/>
</dbReference>
<accession>A0A1C4C4K7</accession>
<reference evidence="3" key="1">
    <citation type="submission" date="2016-08" db="EMBL/GenBank/DDBJ databases">
        <authorList>
            <person name="Varghese N."/>
            <person name="Submissions Spin"/>
        </authorList>
    </citation>
    <scope>NUCLEOTIDE SEQUENCE [LARGE SCALE GENOMIC DNA]</scope>
    <source>
        <strain evidence="3">REICA_082</strain>
    </source>
</reference>
<evidence type="ECO:0000256" key="1">
    <source>
        <dbReference type="SAM" id="MobiDB-lite"/>
    </source>
</evidence>
<dbReference type="Proteomes" id="UP000198975">
    <property type="component" value="Unassembled WGS sequence"/>
</dbReference>
<gene>
    <name evidence="2" type="ORF">GA0061071_106252</name>
</gene>
<organism evidence="2 3">
    <name type="scientific">Kosakonia oryzendophytica</name>
    <dbReference type="NCBI Taxonomy" id="1005665"/>
    <lineage>
        <taxon>Bacteria</taxon>
        <taxon>Pseudomonadati</taxon>
        <taxon>Pseudomonadota</taxon>
        <taxon>Gammaproteobacteria</taxon>
        <taxon>Enterobacterales</taxon>
        <taxon>Enterobacteriaceae</taxon>
        <taxon>Kosakonia</taxon>
    </lineage>
</organism>
<evidence type="ECO:0000313" key="3">
    <source>
        <dbReference type="Proteomes" id="UP000198975"/>
    </source>
</evidence>
<dbReference type="AlphaFoldDB" id="A0A1C4C4K7"/>
<dbReference type="Pfam" id="PF17496">
    <property type="entry name" value="DUF5431"/>
    <property type="match status" value="1"/>
</dbReference>
<sequence>MPEQHQDSLLPAARQGGVNHENSAKHSSLVRIYGVFHTRDIHLADTKITVRDPLQG</sequence>
<feature type="region of interest" description="Disordered" evidence="1">
    <location>
        <begin position="1"/>
        <end position="24"/>
    </location>
</feature>
<protein>
    <submittedName>
        <fullName evidence="2">Uncharacterized protein</fullName>
    </submittedName>
</protein>
<proteinExistence type="predicted"/>
<evidence type="ECO:0000313" key="2">
    <source>
        <dbReference type="EMBL" id="SCC13944.1"/>
    </source>
</evidence>
<dbReference type="EMBL" id="FMAY01000006">
    <property type="protein sequence ID" value="SCC13944.1"/>
    <property type="molecule type" value="Genomic_DNA"/>
</dbReference>